<keyword evidence="2 5" id="KW-0812">Transmembrane</keyword>
<evidence type="ECO:0000256" key="3">
    <source>
        <dbReference type="ARBA" id="ARBA00022989"/>
    </source>
</evidence>
<evidence type="ECO:0000313" key="7">
    <source>
        <dbReference type="Proteomes" id="UP000252706"/>
    </source>
</evidence>
<proteinExistence type="predicted"/>
<keyword evidence="3 5" id="KW-1133">Transmembrane helix</keyword>
<dbReference type="Proteomes" id="UP000252706">
    <property type="component" value="Unassembled WGS sequence"/>
</dbReference>
<evidence type="ECO:0000256" key="1">
    <source>
        <dbReference type="ARBA" id="ARBA00004370"/>
    </source>
</evidence>
<evidence type="ECO:0000256" key="5">
    <source>
        <dbReference type="SAM" id="Phobius"/>
    </source>
</evidence>
<evidence type="ECO:0000256" key="2">
    <source>
        <dbReference type="ARBA" id="ARBA00022692"/>
    </source>
</evidence>
<feature type="transmembrane region" description="Helical" evidence="5">
    <location>
        <begin position="117"/>
        <end position="137"/>
    </location>
</feature>
<dbReference type="EMBL" id="QOCE01000045">
    <property type="protein sequence ID" value="RBW51571.1"/>
    <property type="molecule type" value="Genomic_DNA"/>
</dbReference>
<dbReference type="OrthoDB" id="7744558at2"/>
<keyword evidence="4 5" id="KW-0472">Membrane</keyword>
<protein>
    <submittedName>
        <fullName evidence="6">MAPEG family protein</fullName>
    </submittedName>
</protein>
<dbReference type="Gene3D" id="1.20.120.550">
    <property type="entry name" value="Membrane associated eicosanoid/glutathione metabolism-like domain"/>
    <property type="match status" value="1"/>
</dbReference>
<sequence>MENFAEYGHAIASLVLFALIILLMSPLSALAKQKGGMAPGATPSEDYADRAYRLNRAYLNGTETLPAFLTVTVAAMLAAVDPFWVNVLASVFLVSRVLMLAIHIGGVGAPHSGLRSITYVLGWACLVVIAAMTLVAVL</sequence>
<name>A0A366WRZ9_9RHOB</name>
<accession>A0A366WRZ9</accession>
<dbReference type="RefSeq" id="WP_113824926.1">
    <property type="nucleotide sequence ID" value="NZ_QOCE01000045.1"/>
</dbReference>
<comment type="subcellular location">
    <subcellularLocation>
        <location evidence="1">Membrane</location>
    </subcellularLocation>
</comment>
<dbReference type="AlphaFoldDB" id="A0A366WRZ9"/>
<organism evidence="6 7">
    <name type="scientific">Phaeobacter gallaeciensis</name>
    <dbReference type="NCBI Taxonomy" id="60890"/>
    <lineage>
        <taxon>Bacteria</taxon>
        <taxon>Pseudomonadati</taxon>
        <taxon>Pseudomonadota</taxon>
        <taxon>Alphaproteobacteria</taxon>
        <taxon>Rhodobacterales</taxon>
        <taxon>Roseobacteraceae</taxon>
        <taxon>Phaeobacter</taxon>
    </lineage>
</organism>
<dbReference type="Pfam" id="PF01124">
    <property type="entry name" value="MAPEG"/>
    <property type="match status" value="1"/>
</dbReference>
<dbReference type="SUPFAM" id="SSF161084">
    <property type="entry name" value="MAPEG domain-like"/>
    <property type="match status" value="1"/>
</dbReference>
<reference evidence="6 7" key="1">
    <citation type="submission" date="2018-07" db="EMBL/GenBank/DDBJ databases">
        <title>Modular assembly of carbohydrate-degrading microbial communities in the ocean.</title>
        <authorList>
            <person name="Enke T.N."/>
            <person name="Datta M.S."/>
            <person name="Schwartzman J.A."/>
            <person name="Cermak N."/>
            <person name="Schmitz D.A."/>
            <person name="Barrere J."/>
            <person name="Cordero O.X."/>
        </authorList>
    </citation>
    <scope>NUCLEOTIDE SEQUENCE [LARGE SCALE GENOMIC DNA]</scope>
    <source>
        <strain evidence="6 7">C3M10</strain>
    </source>
</reference>
<comment type="caution">
    <text evidence="6">The sequence shown here is derived from an EMBL/GenBank/DDBJ whole genome shotgun (WGS) entry which is preliminary data.</text>
</comment>
<evidence type="ECO:0000313" key="6">
    <source>
        <dbReference type="EMBL" id="RBW51571.1"/>
    </source>
</evidence>
<feature type="transmembrane region" description="Helical" evidence="5">
    <location>
        <begin position="83"/>
        <end position="105"/>
    </location>
</feature>
<dbReference type="GO" id="GO:0016020">
    <property type="term" value="C:membrane"/>
    <property type="evidence" value="ECO:0007669"/>
    <property type="project" value="UniProtKB-SubCell"/>
</dbReference>
<gene>
    <name evidence="6" type="ORF">DS909_18440</name>
</gene>
<dbReference type="InterPro" id="IPR001129">
    <property type="entry name" value="Membr-assoc_MAPEG"/>
</dbReference>
<evidence type="ECO:0000256" key="4">
    <source>
        <dbReference type="ARBA" id="ARBA00023136"/>
    </source>
</evidence>
<dbReference type="InterPro" id="IPR023352">
    <property type="entry name" value="MAPEG-like_dom_sf"/>
</dbReference>